<evidence type="ECO:0000256" key="6">
    <source>
        <dbReference type="ARBA" id="ARBA00023004"/>
    </source>
</evidence>
<keyword evidence="4" id="KW-0410">Iron transport</keyword>
<dbReference type="Pfam" id="PF07660">
    <property type="entry name" value="STN"/>
    <property type="match status" value="1"/>
</dbReference>
<protein>
    <submittedName>
        <fullName evidence="13">TonB-linked outer membrane protein, SusC/RagA family</fullName>
    </submittedName>
</protein>
<evidence type="ECO:0000256" key="8">
    <source>
        <dbReference type="ARBA" id="ARBA00023136"/>
    </source>
</evidence>
<feature type="domain" description="Secretin/TonB short N-terminal" evidence="12">
    <location>
        <begin position="68"/>
        <end position="119"/>
    </location>
</feature>
<dbReference type="PROSITE" id="PS52016">
    <property type="entry name" value="TONB_DEPENDENT_REC_3"/>
    <property type="match status" value="1"/>
</dbReference>
<evidence type="ECO:0000313" key="14">
    <source>
        <dbReference type="Proteomes" id="UP000183200"/>
    </source>
</evidence>
<keyword evidence="4" id="KW-0406">Ion transport</keyword>
<dbReference type="Gene3D" id="2.40.170.20">
    <property type="entry name" value="TonB-dependent receptor, beta-barrel domain"/>
    <property type="match status" value="1"/>
</dbReference>
<keyword evidence="6" id="KW-0408">Iron</keyword>
<dbReference type="GO" id="GO:0009279">
    <property type="term" value="C:cell outer membrane"/>
    <property type="evidence" value="ECO:0007669"/>
    <property type="project" value="UniProtKB-SubCell"/>
</dbReference>
<dbReference type="AlphaFoldDB" id="A0A1G9PC05"/>
<keyword evidence="7 11" id="KW-0798">TonB box</keyword>
<dbReference type="RefSeq" id="WP_074605462.1">
    <property type="nucleotide sequence ID" value="NZ_FNGY01000002.1"/>
</dbReference>
<dbReference type="NCBIfam" id="TIGR04057">
    <property type="entry name" value="SusC_RagA_signa"/>
    <property type="match status" value="1"/>
</dbReference>
<comment type="subcellular location">
    <subcellularLocation>
        <location evidence="1 10">Cell outer membrane</location>
        <topology evidence="1 10">Multi-pass membrane protein</topology>
    </subcellularLocation>
</comment>
<keyword evidence="14" id="KW-1185">Reference proteome</keyword>
<dbReference type="InterPro" id="IPR037066">
    <property type="entry name" value="Plug_dom_sf"/>
</dbReference>
<evidence type="ECO:0000313" key="13">
    <source>
        <dbReference type="EMBL" id="SDL96402.1"/>
    </source>
</evidence>
<dbReference type="InterPro" id="IPR023997">
    <property type="entry name" value="TonB-dep_OMP_SusC/RagA_CS"/>
</dbReference>
<organism evidence="13 14">
    <name type="scientific">Pedobacter steynii</name>
    <dbReference type="NCBI Taxonomy" id="430522"/>
    <lineage>
        <taxon>Bacteria</taxon>
        <taxon>Pseudomonadati</taxon>
        <taxon>Bacteroidota</taxon>
        <taxon>Sphingobacteriia</taxon>
        <taxon>Sphingobacteriales</taxon>
        <taxon>Sphingobacteriaceae</taxon>
        <taxon>Pedobacter</taxon>
    </lineage>
</organism>
<accession>A0A1G9PC05</accession>
<dbReference type="InterPro" id="IPR011662">
    <property type="entry name" value="Secretin/TonB_short_N"/>
</dbReference>
<keyword evidence="5 10" id="KW-0812">Transmembrane</keyword>
<evidence type="ECO:0000256" key="3">
    <source>
        <dbReference type="ARBA" id="ARBA00022452"/>
    </source>
</evidence>
<evidence type="ECO:0000256" key="11">
    <source>
        <dbReference type="RuleBase" id="RU003357"/>
    </source>
</evidence>
<evidence type="ECO:0000256" key="7">
    <source>
        <dbReference type="ARBA" id="ARBA00023077"/>
    </source>
</evidence>
<dbReference type="Pfam" id="PF00593">
    <property type="entry name" value="TonB_dep_Rec_b-barrel"/>
    <property type="match status" value="1"/>
</dbReference>
<sequence>MKKFCIGLPVRPGIGYYKFLLMMKLTAIIVLLGLMQASAVTFAQRVTLKSNSISFERLFVDIQRQTGYSFVYNADDIHSLPPVNLDAKDVPLTELIDKLLSNRHISYKIIGNTVVLRKDVITVDRTNLLRINPVVVQGTVTDWQNQPLPGVSIKLKNSASAWITDQKGNFRVLIQDLKPDATLQFSFIGYITQDVKISSIKSPFVLALKEDISKLDEIQVIAYGQTTKRLNTGDQTTITAKEIQNHPVGNVLSVLQATVPGVVISQSTGQAGGTFNVIIRGQNGFSTSTAPLYVIDGIPFSGGSYSSQKSNYLGSNAQAYDALNTINPLDIESINVLKDADATAIYGSRGANGVILITTKKGKAGNTKLDLNFFSGFNRATMIPELLNTQQYLTVRREAKKNDNAAILPSDYDINGTWDTTRYTNWPKVFLGGTGHVTNAQASVSGGNNNTNYLISGNFRSTKNIQELIGGGEQVSTIHFNINSVSNDNRFNIGLTGGYTYNFNNIPSADLSNLASLAPNSPALFTSEGNLNFENNTFGNPITASKLLARTAISNLTSSLNASYQLTKNLKALAIVGYNKQSLNEFLGNTLAAMAPSIQALGLKGSANYSTANKSFLSIEPQLNYTKEISKGLLTVAIGGSLQKQIVDATQLQATGYSSDLLINNIAAGTGVATVGQGFNSYTYKYSAFYGRVNYSWADKYILNLSGRYDGSSKFGQNKQFHTFFAGGAAWLFSSEKLVKELLPFLSFGKLRASYGETGNDQIGNYLYLENFSPLTTVNPYQGIPGIIPSNLPNPNLSWETTRKANLGLELQFFGGRVGLEGNYFVNRTTNILAGVPLSTTTGFTSINQNIPAKIQNKGIDLTINTVNVQTDHFSWSTSITFSKQRNKLLSFPNPNPAIQQLLSQSVSTLLVNRYAGVDPKTGLYQFYDANGKIISSPSSIGNDQVGKVDLTPDYFGSLSNTISYKGFTLSFIFRGIKQIGKSTFGQIISSGFVPGLNNTNYPAAILDRWQKPGDQATYGKFASTFGTPLINAINRNVDAYYGDASYIRLQNASIAYQLPTTITSKLHLRMIKIYALGENLATISKYGFSDPETQSYLKMPPLRTITFGIQASL</sequence>
<evidence type="ECO:0000256" key="4">
    <source>
        <dbReference type="ARBA" id="ARBA00022496"/>
    </source>
</evidence>
<dbReference type="SMART" id="SM00965">
    <property type="entry name" value="STN"/>
    <property type="match status" value="1"/>
</dbReference>
<dbReference type="EMBL" id="FNGY01000002">
    <property type="protein sequence ID" value="SDL96402.1"/>
    <property type="molecule type" value="Genomic_DNA"/>
</dbReference>
<evidence type="ECO:0000256" key="9">
    <source>
        <dbReference type="ARBA" id="ARBA00023237"/>
    </source>
</evidence>
<evidence type="ECO:0000256" key="5">
    <source>
        <dbReference type="ARBA" id="ARBA00022692"/>
    </source>
</evidence>
<evidence type="ECO:0000256" key="10">
    <source>
        <dbReference type="PROSITE-ProRule" id="PRU01360"/>
    </source>
</evidence>
<keyword evidence="3 10" id="KW-1134">Transmembrane beta strand</keyword>
<evidence type="ECO:0000256" key="1">
    <source>
        <dbReference type="ARBA" id="ARBA00004571"/>
    </source>
</evidence>
<keyword evidence="2 10" id="KW-0813">Transport</keyword>
<evidence type="ECO:0000259" key="12">
    <source>
        <dbReference type="SMART" id="SM00965"/>
    </source>
</evidence>
<comment type="similarity">
    <text evidence="10 11">Belongs to the TonB-dependent receptor family.</text>
</comment>
<dbReference type="Pfam" id="PF13715">
    <property type="entry name" value="CarbopepD_reg_2"/>
    <property type="match status" value="1"/>
</dbReference>
<evidence type="ECO:0000256" key="2">
    <source>
        <dbReference type="ARBA" id="ARBA00022448"/>
    </source>
</evidence>
<dbReference type="InterPro" id="IPR000531">
    <property type="entry name" value="Beta-barrel_TonB"/>
</dbReference>
<dbReference type="InterPro" id="IPR036942">
    <property type="entry name" value="Beta-barrel_TonB_sf"/>
</dbReference>
<dbReference type="Gene3D" id="2.170.130.10">
    <property type="entry name" value="TonB-dependent receptor, plug domain"/>
    <property type="match status" value="1"/>
</dbReference>
<dbReference type="OrthoDB" id="9768177at2"/>
<proteinExistence type="inferred from homology"/>
<dbReference type="SUPFAM" id="SSF56935">
    <property type="entry name" value="Porins"/>
    <property type="match status" value="1"/>
</dbReference>
<gene>
    <name evidence="13" type="ORF">SAMN05421820_102612</name>
</gene>
<keyword evidence="9 10" id="KW-0998">Cell outer membrane</keyword>
<dbReference type="GO" id="GO:0006826">
    <property type="term" value="P:iron ion transport"/>
    <property type="evidence" value="ECO:0007669"/>
    <property type="project" value="UniProtKB-KW"/>
</dbReference>
<dbReference type="InterPro" id="IPR039426">
    <property type="entry name" value="TonB-dep_rcpt-like"/>
</dbReference>
<dbReference type="InterPro" id="IPR012910">
    <property type="entry name" value="Plug_dom"/>
</dbReference>
<dbReference type="Pfam" id="PF07715">
    <property type="entry name" value="Plug"/>
    <property type="match status" value="1"/>
</dbReference>
<reference evidence="14" key="1">
    <citation type="submission" date="2016-10" db="EMBL/GenBank/DDBJ databases">
        <authorList>
            <person name="Varghese N."/>
            <person name="Submissions S."/>
        </authorList>
    </citation>
    <scope>NUCLEOTIDE SEQUENCE [LARGE SCALE GENOMIC DNA]</scope>
    <source>
        <strain evidence="14">DSM 19110</strain>
    </source>
</reference>
<dbReference type="InterPro" id="IPR008969">
    <property type="entry name" value="CarboxyPept-like_regulatory"/>
</dbReference>
<dbReference type="SUPFAM" id="SSF49464">
    <property type="entry name" value="Carboxypeptidase regulatory domain-like"/>
    <property type="match status" value="1"/>
</dbReference>
<name>A0A1G9PC05_9SPHI</name>
<keyword evidence="8 10" id="KW-0472">Membrane</keyword>
<dbReference type="Gene3D" id="2.60.40.1120">
    <property type="entry name" value="Carboxypeptidase-like, regulatory domain"/>
    <property type="match status" value="1"/>
</dbReference>
<dbReference type="Proteomes" id="UP000183200">
    <property type="component" value="Unassembled WGS sequence"/>
</dbReference>
<dbReference type="InterPro" id="IPR023996">
    <property type="entry name" value="TonB-dep_OMP_SusC/RagA"/>
</dbReference>
<dbReference type="NCBIfam" id="TIGR04056">
    <property type="entry name" value="OMP_RagA_SusC"/>
    <property type="match status" value="1"/>
</dbReference>